<dbReference type="EMBL" id="BAABDF010000006">
    <property type="protein sequence ID" value="GAA3864637.1"/>
    <property type="molecule type" value="Genomic_DNA"/>
</dbReference>
<feature type="transmembrane region" description="Helical" evidence="1">
    <location>
        <begin position="70"/>
        <end position="92"/>
    </location>
</feature>
<evidence type="ECO:0000256" key="1">
    <source>
        <dbReference type="SAM" id="Phobius"/>
    </source>
</evidence>
<proteinExistence type="predicted"/>
<sequence>MQTTARNRHIWHRVLRDARVILFAFALPLLLIFAAFLIAQNIAPPLIGTTPLCTTTPFAGCFSLFVDTSFAQALLGASYGAIGALAGSLYFARRAERRATTVQLLESITNSTFVTQRREAAEFLHAMGWINPDESPSEALLAANLDFRALFSGDFAGYTAATHGAGITALRAVLARLTLVGDMANAHLIDTRIAASGMSGFLASWLEFFNVLDANTRAGPSETRWRATLSGLAHLRDTFGPLVEPRGP</sequence>
<keyword evidence="1" id="KW-1133">Transmembrane helix</keyword>
<dbReference type="Proteomes" id="UP001399917">
    <property type="component" value="Unassembled WGS sequence"/>
</dbReference>
<keyword evidence="1" id="KW-0812">Transmembrane</keyword>
<evidence type="ECO:0000313" key="2">
    <source>
        <dbReference type="EMBL" id="GAA3864637.1"/>
    </source>
</evidence>
<protein>
    <submittedName>
        <fullName evidence="2">Uncharacterized protein</fullName>
    </submittedName>
</protein>
<keyword evidence="1" id="KW-0472">Membrane</keyword>
<name>A0ABP7K3I9_9RHOB</name>
<reference evidence="3" key="1">
    <citation type="journal article" date="2019" name="Int. J. Syst. Evol. Microbiol.">
        <title>The Global Catalogue of Microorganisms (GCM) 10K type strain sequencing project: providing services to taxonomists for standard genome sequencing and annotation.</title>
        <authorList>
            <consortium name="The Broad Institute Genomics Platform"/>
            <consortium name="The Broad Institute Genome Sequencing Center for Infectious Disease"/>
            <person name="Wu L."/>
            <person name="Ma J."/>
        </authorList>
    </citation>
    <scope>NUCLEOTIDE SEQUENCE [LARGE SCALE GENOMIC DNA]</scope>
    <source>
        <strain evidence="3">JCM 17190</strain>
    </source>
</reference>
<keyword evidence="3" id="KW-1185">Reference proteome</keyword>
<accession>A0ABP7K3I9</accession>
<evidence type="ECO:0000313" key="3">
    <source>
        <dbReference type="Proteomes" id="UP001399917"/>
    </source>
</evidence>
<gene>
    <name evidence="2" type="ORF">GCM10022404_13690</name>
</gene>
<comment type="caution">
    <text evidence="2">The sequence shown here is derived from an EMBL/GenBank/DDBJ whole genome shotgun (WGS) entry which is preliminary data.</text>
</comment>
<feature type="transmembrane region" description="Helical" evidence="1">
    <location>
        <begin position="20"/>
        <end position="39"/>
    </location>
</feature>
<organism evidence="2 3">
    <name type="scientific">Celeribacter arenosi</name>
    <dbReference type="NCBI Taxonomy" id="792649"/>
    <lineage>
        <taxon>Bacteria</taxon>
        <taxon>Pseudomonadati</taxon>
        <taxon>Pseudomonadota</taxon>
        <taxon>Alphaproteobacteria</taxon>
        <taxon>Rhodobacterales</taxon>
        <taxon>Roseobacteraceae</taxon>
        <taxon>Celeribacter</taxon>
    </lineage>
</organism>